<protein>
    <submittedName>
        <fullName evidence="2">Uncharacterized protein</fullName>
    </submittedName>
</protein>
<gene>
    <name evidence="2" type="ORF">BMF94_0402</name>
</gene>
<evidence type="ECO:0000313" key="2">
    <source>
        <dbReference type="EMBL" id="POY76207.1"/>
    </source>
</evidence>
<dbReference type="OrthoDB" id="10407258at2759"/>
<feature type="compositionally biased region" description="Acidic residues" evidence="1">
    <location>
        <begin position="133"/>
        <end position="152"/>
    </location>
</feature>
<feature type="compositionally biased region" description="Low complexity" evidence="1">
    <location>
        <begin position="288"/>
        <end position="302"/>
    </location>
</feature>
<dbReference type="AlphaFoldDB" id="A0A2S5BHF9"/>
<reference evidence="2 3" key="1">
    <citation type="journal article" date="2018" name="Front. Microbiol.">
        <title>Prospects for Fungal Bioremediation of Acidic Radioactive Waste Sites: Characterization and Genome Sequence of Rhodotorula taiwanensis MD1149.</title>
        <authorList>
            <person name="Tkavc R."/>
            <person name="Matrosova V.Y."/>
            <person name="Grichenko O.E."/>
            <person name="Gostincar C."/>
            <person name="Volpe R.P."/>
            <person name="Klimenkova P."/>
            <person name="Gaidamakova E.K."/>
            <person name="Zhou C.E."/>
            <person name="Stewart B.J."/>
            <person name="Lyman M.G."/>
            <person name="Malfatti S.A."/>
            <person name="Rubinfeld B."/>
            <person name="Courtot M."/>
            <person name="Singh J."/>
            <person name="Dalgard C.L."/>
            <person name="Hamilton T."/>
            <person name="Frey K.G."/>
            <person name="Gunde-Cimerman N."/>
            <person name="Dugan L."/>
            <person name="Daly M.J."/>
        </authorList>
    </citation>
    <scope>NUCLEOTIDE SEQUENCE [LARGE SCALE GENOMIC DNA]</scope>
    <source>
        <strain evidence="2 3">MD1149</strain>
    </source>
</reference>
<evidence type="ECO:0000313" key="3">
    <source>
        <dbReference type="Proteomes" id="UP000237144"/>
    </source>
</evidence>
<feature type="compositionally biased region" description="Basic and acidic residues" evidence="1">
    <location>
        <begin position="164"/>
        <end position="175"/>
    </location>
</feature>
<sequence>MAAHTTPRASAHAHKSGGKKRTIKEEIEARLLKERQHANRKEFRHYFRSVIAQPRSGARNVEVRPEFTATISASTFEGTKPGVLVYFGAYDRKGRATGEEWNTTFEGTADLIPKEFRSSLFSTKRLRTHSDDESSASESEEEEVEVDNEDEAPQSSAKGKGKATAREPKKSERRVPSAPRQARRAPTTTTKRVRRAPVSTPAHNDDEDENATQESLLGQIRPDQSREPLVASTSGTRSTGSSADAAASGPIPVEEEEEQRSLGRGKRITRGLYGRPRKAPTASHYGPAFASTTEESSFTFTTPAFQASPRKSPRSIGGESELARLCAQVDDLGVASSAASTTMETDTIRGSPAPEAAARHEPDRDATPVASSSGMTRSASKGESRSL</sequence>
<name>A0A2S5BHF9_9BASI</name>
<feature type="compositionally biased region" description="Low complexity" evidence="1">
    <location>
        <begin position="231"/>
        <end position="249"/>
    </location>
</feature>
<evidence type="ECO:0000256" key="1">
    <source>
        <dbReference type="SAM" id="MobiDB-lite"/>
    </source>
</evidence>
<feature type="region of interest" description="Disordered" evidence="1">
    <location>
        <begin position="116"/>
        <end position="319"/>
    </location>
</feature>
<keyword evidence="3" id="KW-1185">Reference proteome</keyword>
<comment type="caution">
    <text evidence="2">The sequence shown here is derived from an EMBL/GenBank/DDBJ whole genome shotgun (WGS) entry which is preliminary data.</text>
</comment>
<feature type="region of interest" description="Disordered" evidence="1">
    <location>
        <begin position="337"/>
        <end position="387"/>
    </location>
</feature>
<dbReference type="Proteomes" id="UP000237144">
    <property type="component" value="Unassembled WGS sequence"/>
</dbReference>
<accession>A0A2S5BHF9</accession>
<feature type="compositionally biased region" description="Low complexity" evidence="1">
    <location>
        <begin position="176"/>
        <end position="190"/>
    </location>
</feature>
<dbReference type="EMBL" id="PJQD01000005">
    <property type="protein sequence ID" value="POY76207.1"/>
    <property type="molecule type" value="Genomic_DNA"/>
</dbReference>
<feature type="compositionally biased region" description="Polar residues" evidence="1">
    <location>
        <begin position="369"/>
        <end position="379"/>
    </location>
</feature>
<proteinExistence type="predicted"/>
<feature type="compositionally biased region" description="Basic and acidic residues" evidence="1">
    <location>
        <begin position="357"/>
        <end position="366"/>
    </location>
</feature>
<feature type="region of interest" description="Disordered" evidence="1">
    <location>
        <begin position="1"/>
        <end position="23"/>
    </location>
</feature>
<feature type="compositionally biased region" description="Basic residues" evidence="1">
    <location>
        <begin position="11"/>
        <end position="22"/>
    </location>
</feature>
<organism evidence="2 3">
    <name type="scientific">Rhodotorula taiwanensis</name>
    <dbReference type="NCBI Taxonomy" id="741276"/>
    <lineage>
        <taxon>Eukaryota</taxon>
        <taxon>Fungi</taxon>
        <taxon>Dikarya</taxon>
        <taxon>Basidiomycota</taxon>
        <taxon>Pucciniomycotina</taxon>
        <taxon>Microbotryomycetes</taxon>
        <taxon>Sporidiobolales</taxon>
        <taxon>Sporidiobolaceae</taxon>
        <taxon>Rhodotorula</taxon>
    </lineage>
</organism>